<comment type="caution">
    <text evidence="3">The sequence shown here is derived from an EMBL/GenBank/DDBJ whole genome shotgun (WGS) entry which is preliminary data.</text>
</comment>
<dbReference type="InterPro" id="IPR021255">
    <property type="entry name" value="DUF2807"/>
</dbReference>
<feature type="domain" description="Putative auto-transporter adhesin head GIN" evidence="2">
    <location>
        <begin position="35"/>
        <end position="205"/>
    </location>
</feature>
<reference evidence="3" key="1">
    <citation type="submission" date="2020-10" db="EMBL/GenBank/DDBJ databases">
        <authorList>
            <person name="Gilroy R."/>
        </authorList>
    </citation>
    <scope>NUCLEOTIDE SEQUENCE</scope>
    <source>
        <strain evidence="3">ChiHjej13B12-12457</strain>
    </source>
</reference>
<dbReference type="Proteomes" id="UP000886744">
    <property type="component" value="Unassembled WGS sequence"/>
</dbReference>
<dbReference type="AlphaFoldDB" id="A0A9D1E1T7"/>
<evidence type="ECO:0000259" key="2">
    <source>
        <dbReference type="Pfam" id="PF10988"/>
    </source>
</evidence>
<reference evidence="3" key="2">
    <citation type="journal article" date="2021" name="PeerJ">
        <title>Extensive microbial diversity within the chicken gut microbiome revealed by metagenomics and culture.</title>
        <authorList>
            <person name="Gilroy R."/>
            <person name="Ravi A."/>
            <person name="Getino M."/>
            <person name="Pursley I."/>
            <person name="Horton D.L."/>
            <person name="Alikhan N.F."/>
            <person name="Baker D."/>
            <person name="Gharbi K."/>
            <person name="Hall N."/>
            <person name="Watson M."/>
            <person name="Adriaenssens E.M."/>
            <person name="Foster-Nyarko E."/>
            <person name="Jarju S."/>
            <person name="Secka A."/>
            <person name="Antonio M."/>
            <person name="Oren A."/>
            <person name="Chaudhuri R.R."/>
            <person name="La Ragione R."/>
            <person name="Hildebrand F."/>
            <person name="Pallen M.J."/>
        </authorList>
    </citation>
    <scope>NUCLEOTIDE SEQUENCE</scope>
    <source>
        <strain evidence="3">ChiHjej13B12-12457</strain>
    </source>
</reference>
<organism evidence="3 4">
    <name type="scientific">Candidatus Coprenecus avistercoris</name>
    <dbReference type="NCBI Taxonomy" id="2840730"/>
    <lineage>
        <taxon>Bacteria</taxon>
        <taxon>Pseudomonadati</taxon>
        <taxon>Bacteroidota</taxon>
        <taxon>Bacteroidia</taxon>
        <taxon>Bacteroidales</taxon>
        <taxon>Rikenellaceae</taxon>
        <taxon>Rikenellaceae incertae sedis</taxon>
        <taxon>Candidatus Coprenecus</taxon>
    </lineage>
</organism>
<dbReference type="Pfam" id="PF10988">
    <property type="entry name" value="DUF2807"/>
    <property type="match status" value="1"/>
</dbReference>
<protein>
    <submittedName>
        <fullName evidence="3">DUF2807 domain-containing protein</fullName>
    </submittedName>
</protein>
<accession>A0A9D1E1T7</accession>
<sequence>MKRLITMAAILALMVPVCAQARSYDEITKEVKVRNFNGIRAGNRFEVDVEKASKHALELTFPVELEEYVTAEVQSGVLVLTLDLEKAPRDIRREFNSGDWKLYAKVSCPGIESVRLSGAANMSILDRFDTQSLDIRTSGASSLKKAAFNTVGDLRIVASGASHVEMDLSGSIDNSDIECSGASNVYIIGGNYTDCVVDNSGASDVDMEEVRMKNLRISLSGASNFYVNGTADYLDVDVSGASSCKASSLIAKRARVEASGASNVTVNAKDMDLVDVSRASSVRNRR</sequence>
<dbReference type="Gene3D" id="2.160.20.120">
    <property type="match status" value="2"/>
</dbReference>
<keyword evidence="1" id="KW-0732">Signal</keyword>
<feature type="chain" id="PRO_5038482430" evidence="1">
    <location>
        <begin position="22"/>
        <end position="286"/>
    </location>
</feature>
<evidence type="ECO:0000313" key="4">
    <source>
        <dbReference type="Proteomes" id="UP000886744"/>
    </source>
</evidence>
<evidence type="ECO:0000313" key="3">
    <source>
        <dbReference type="EMBL" id="HIR63155.1"/>
    </source>
</evidence>
<gene>
    <name evidence="3" type="ORF">IAC94_06515</name>
</gene>
<name>A0A9D1E1T7_9BACT</name>
<feature type="signal peptide" evidence="1">
    <location>
        <begin position="1"/>
        <end position="21"/>
    </location>
</feature>
<dbReference type="EMBL" id="DVHI01000079">
    <property type="protein sequence ID" value="HIR63155.1"/>
    <property type="molecule type" value="Genomic_DNA"/>
</dbReference>
<proteinExistence type="predicted"/>
<evidence type="ECO:0000256" key="1">
    <source>
        <dbReference type="SAM" id="SignalP"/>
    </source>
</evidence>